<feature type="region of interest" description="Disordered" evidence="1">
    <location>
        <begin position="172"/>
        <end position="200"/>
    </location>
</feature>
<evidence type="ECO:0000256" key="1">
    <source>
        <dbReference type="SAM" id="MobiDB-lite"/>
    </source>
</evidence>
<sequence length="624" mass="70808">MHGHKVHLDNQWKMIKEAIEIAENQILKEKKRKVSRIKPPDSRRRIFPEKSSQKRKRSKRQSNKNKSVVIPSSSNVNEVVQAEKCEIPPQIEEKAKKMQPKIEFYARNFAIEYKEAQSAMETVVNADIFLLNDNNEESRSSVESFVHEDKIPLKNNGIKTADNQILMKQTSNVSGIKCSDSRKRKRSESQGNNKSVVIPSSSNVNEVVQAEKCEIPPQIEEKAKKIQRNIDFTENFVDDYFKETDTTFVTEETSKEAQNAVLSGVNADIFRLKDNSIEIPSYSLKSSVNNDNFLLTDNQQYRFTTNQTNDNFPHQHPVIKKDILQSKKSVEHFEKSIDNIGNNIFTGMICDDKKSSSESLPASVSNVSTTSYLNFRHLNIEENDDCFSTNLPANSSSSDESSNVAAFPLGKEYQWFTQLTQDHPFSSLSKLLQTSLNEFSGGKCPPCENEDELNDVDKKKTSDSDGTAPCISINDSFATNDNVTSFVLPETNLNIETFGRQGTRIQSENNGKEFQDPEKDKQRSPCVNTEELDSQIEVREETIHFFDKGTSDIAHTPKDHDPLGAPQESHLNDHKKDTRLNNNKTIPFSDEGNTDIVQFEKVNKEMMDEDSSQKSPDHLNENDS</sequence>
<reference evidence="2" key="1">
    <citation type="submission" date="2020-08" db="EMBL/GenBank/DDBJ databases">
        <title>Multicomponent nature underlies the extraordinary mechanical properties of spider dragline silk.</title>
        <authorList>
            <person name="Kono N."/>
            <person name="Nakamura H."/>
            <person name="Mori M."/>
            <person name="Yoshida Y."/>
            <person name="Ohtoshi R."/>
            <person name="Malay A.D."/>
            <person name="Moran D.A.P."/>
            <person name="Tomita M."/>
            <person name="Numata K."/>
            <person name="Arakawa K."/>
        </authorList>
    </citation>
    <scope>NUCLEOTIDE SEQUENCE</scope>
</reference>
<dbReference type="AlphaFoldDB" id="A0A8X6Y273"/>
<feature type="compositionally biased region" description="Basic and acidic residues" evidence="1">
    <location>
        <begin position="38"/>
        <end position="52"/>
    </location>
</feature>
<name>A0A8X6Y273_9ARAC</name>
<feature type="compositionally biased region" description="Basic and acidic residues" evidence="1">
    <location>
        <begin position="601"/>
        <end position="624"/>
    </location>
</feature>
<feature type="region of interest" description="Disordered" evidence="1">
    <location>
        <begin position="499"/>
        <end position="525"/>
    </location>
</feature>
<evidence type="ECO:0000313" key="2">
    <source>
        <dbReference type="EMBL" id="GFY64690.1"/>
    </source>
</evidence>
<dbReference type="Proteomes" id="UP000886998">
    <property type="component" value="Unassembled WGS sequence"/>
</dbReference>
<dbReference type="EMBL" id="BMAV01015356">
    <property type="protein sequence ID" value="GFY64690.1"/>
    <property type="molecule type" value="Genomic_DNA"/>
</dbReference>
<comment type="caution">
    <text evidence="2">The sequence shown here is derived from an EMBL/GenBank/DDBJ whole genome shotgun (WGS) entry which is preliminary data.</text>
</comment>
<feature type="compositionally biased region" description="Basic and acidic residues" evidence="1">
    <location>
        <begin position="550"/>
        <end position="562"/>
    </location>
</feature>
<feature type="compositionally biased region" description="Polar residues" evidence="1">
    <location>
        <begin position="189"/>
        <end position="200"/>
    </location>
</feature>
<gene>
    <name evidence="2" type="ORF">TNIN_160261</name>
</gene>
<feature type="compositionally biased region" description="Basic and acidic residues" evidence="1">
    <location>
        <begin position="570"/>
        <end position="579"/>
    </location>
</feature>
<keyword evidence="3" id="KW-1185">Reference proteome</keyword>
<feature type="region of interest" description="Disordered" evidence="1">
    <location>
        <begin position="550"/>
        <end position="624"/>
    </location>
</feature>
<protein>
    <submittedName>
        <fullName evidence="2">Uncharacterized protein</fullName>
    </submittedName>
</protein>
<evidence type="ECO:0000313" key="3">
    <source>
        <dbReference type="Proteomes" id="UP000886998"/>
    </source>
</evidence>
<organism evidence="2 3">
    <name type="scientific">Trichonephila inaurata madagascariensis</name>
    <dbReference type="NCBI Taxonomy" id="2747483"/>
    <lineage>
        <taxon>Eukaryota</taxon>
        <taxon>Metazoa</taxon>
        <taxon>Ecdysozoa</taxon>
        <taxon>Arthropoda</taxon>
        <taxon>Chelicerata</taxon>
        <taxon>Arachnida</taxon>
        <taxon>Araneae</taxon>
        <taxon>Araneomorphae</taxon>
        <taxon>Entelegynae</taxon>
        <taxon>Araneoidea</taxon>
        <taxon>Nephilidae</taxon>
        <taxon>Trichonephila</taxon>
        <taxon>Trichonephila inaurata</taxon>
    </lineage>
</organism>
<feature type="region of interest" description="Disordered" evidence="1">
    <location>
        <begin position="31"/>
        <end position="72"/>
    </location>
</feature>
<proteinExistence type="predicted"/>
<feature type="compositionally biased region" description="Basic and acidic residues" evidence="1">
    <location>
        <begin position="510"/>
        <end position="523"/>
    </location>
</feature>
<feature type="compositionally biased region" description="Basic residues" evidence="1">
    <location>
        <begin position="53"/>
        <end position="63"/>
    </location>
</feature>
<accession>A0A8X6Y273</accession>